<gene>
    <name evidence="1" type="ORF">V5O48_007373</name>
</gene>
<organism evidence="1 2">
    <name type="scientific">Marasmius crinis-equi</name>
    <dbReference type="NCBI Taxonomy" id="585013"/>
    <lineage>
        <taxon>Eukaryota</taxon>
        <taxon>Fungi</taxon>
        <taxon>Dikarya</taxon>
        <taxon>Basidiomycota</taxon>
        <taxon>Agaricomycotina</taxon>
        <taxon>Agaricomycetes</taxon>
        <taxon>Agaricomycetidae</taxon>
        <taxon>Agaricales</taxon>
        <taxon>Marasmiineae</taxon>
        <taxon>Marasmiaceae</taxon>
        <taxon>Marasmius</taxon>
    </lineage>
</organism>
<accession>A0ABR3FGW6</accession>
<keyword evidence="2" id="KW-1185">Reference proteome</keyword>
<evidence type="ECO:0000313" key="1">
    <source>
        <dbReference type="EMBL" id="KAL0574588.1"/>
    </source>
</evidence>
<dbReference type="EMBL" id="JBAHYK010000384">
    <property type="protein sequence ID" value="KAL0574588.1"/>
    <property type="molecule type" value="Genomic_DNA"/>
</dbReference>
<name>A0ABR3FGW6_9AGAR</name>
<evidence type="ECO:0000313" key="2">
    <source>
        <dbReference type="Proteomes" id="UP001465976"/>
    </source>
</evidence>
<reference evidence="1 2" key="1">
    <citation type="submission" date="2024-02" db="EMBL/GenBank/DDBJ databases">
        <title>A draft genome for the cacao thread blight pathogen Marasmius crinis-equi.</title>
        <authorList>
            <person name="Cohen S.P."/>
            <person name="Baruah I.K."/>
            <person name="Amoako-Attah I."/>
            <person name="Bukari Y."/>
            <person name="Meinhardt L.W."/>
            <person name="Bailey B.A."/>
        </authorList>
    </citation>
    <scope>NUCLEOTIDE SEQUENCE [LARGE SCALE GENOMIC DNA]</scope>
    <source>
        <strain evidence="1 2">GH-76</strain>
    </source>
</reference>
<sequence length="449" mass="50366">MDILPPAYQIPEPTGIAPPYSTSPRDSDIILPSDPHTFLDSPRCTNFNWRFKTSHMLIDFGPRIWGLRHPAYGLDGTIRFSVELNGVEGKDEELTATLEGYMESTTSRRMVFLSQDIAMTLSSPARSQSVKEFSIEIPSTITMQDVTTPMPPTFMLYDFAGTACDIKYQVKIVLTGLHGIRVKHDETKIVPIVYLPKSQPPSPPLLQLRRPLQGRDGVIVCPEFQNSERTKTFALCPKFTSPSSPSENDFRDSVFLTLPSPLSFSTGQKIPYLFSLVFPSHPHLNTLYTHARIDVAVMKQLTVSHHKRRLPRMVFKTRGTVDSPVADHPYRTEWLVAFNSPKYHSEYNEGVSVLRGCIETGEAGTQCSWRLGNYASIRYVLRVTVHPPEHFAGALPSFTHEVPLELSTDQWGTLQRELSSMGGVPTPALGLTKNQCPDTASNDARLWIY</sequence>
<proteinExistence type="predicted"/>
<evidence type="ECO:0008006" key="3">
    <source>
        <dbReference type="Google" id="ProtNLM"/>
    </source>
</evidence>
<dbReference type="Proteomes" id="UP001465976">
    <property type="component" value="Unassembled WGS sequence"/>
</dbReference>
<comment type="caution">
    <text evidence="1">The sequence shown here is derived from an EMBL/GenBank/DDBJ whole genome shotgun (WGS) entry which is preliminary data.</text>
</comment>
<protein>
    <recommendedName>
        <fullName evidence="3">Arrestin-like N-terminal domain-containing protein</fullName>
    </recommendedName>
</protein>